<evidence type="ECO:0000256" key="1">
    <source>
        <dbReference type="ARBA" id="ARBA00022553"/>
    </source>
</evidence>
<evidence type="ECO:0000256" key="3">
    <source>
        <dbReference type="ARBA" id="ARBA00023015"/>
    </source>
</evidence>
<gene>
    <name evidence="9" type="ORF">SAMN05444280_1451</name>
</gene>
<reference evidence="9 10" key="1">
    <citation type="submission" date="2016-11" db="EMBL/GenBank/DDBJ databases">
        <authorList>
            <person name="Jaros S."/>
            <person name="Januszkiewicz K."/>
            <person name="Wedrychowicz H."/>
        </authorList>
    </citation>
    <scope>NUCLEOTIDE SEQUENCE [LARGE SCALE GENOMIC DNA]</scope>
    <source>
        <strain evidence="9 10">DSM 27063</strain>
    </source>
</reference>
<dbReference type="PANTHER" id="PTHR48111">
    <property type="entry name" value="REGULATOR OF RPOS"/>
    <property type="match status" value="1"/>
</dbReference>
<keyword evidence="5" id="KW-0804">Transcription</keyword>
<dbReference type="RefSeq" id="WP_073173636.1">
    <property type="nucleotide sequence ID" value="NZ_FQZE01000045.1"/>
</dbReference>
<keyword evidence="7" id="KW-0175">Coiled coil</keyword>
<proteinExistence type="predicted"/>
<dbReference type="Gene3D" id="3.40.50.2300">
    <property type="match status" value="1"/>
</dbReference>
<keyword evidence="2" id="KW-0902">Two-component regulatory system</keyword>
<protein>
    <submittedName>
        <fullName evidence="9">Response regulator receiver domain-containing protein</fullName>
    </submittedName>
</protein>
<evidence type="ECO:0000313" key="10">
    <source>
        <dbReference type="Proteomes" id="UP000184050"/>
    </source>
</evidence>
<dbReference type="STRING" id="1168035.SAMN05444280_1451"/>
<organism evidence="9 10">
    <name type="scientific">Tangfeifania diversioriginum</name>
    <dbReference type="NCBI Taxonomy" id="1168035"/>
    <lineage>
        <taxon>Bacteria</taxon>
        <taxon>Pseudomonadati</taxon>
        <taxon>Bacteroidota</taxon>
        <taxon>Bacteroidia</taxon>
        <taxon>Marinilabiliales</taxon>
        <taxon>Prolixibacteraceae</taxon>
        <taxon>Tangfeifania</taxon>
    </lineage>
</organism>
<dbReference type="SUPFAM" id="SSF52172">
    <property type="entry name" value="CheY-like"/>
    <property type="match status" value="1"/>
</dbReference>
<evidence type="ECO:0000259" key="8">
    <source>
        <dbReference type="PROSITE" id="PS50110"/>
    </source>
</evidence>
<dbReference type="SMART" id="SM00448">
    <property type="entry name" value="REC"/>
    <property type="match status" value="1"/>
</dbReference>
<feature type="domain" description="Response regulatory" evidence="8">
    <location>
        <begin position="6"/>
        <end position="121"/>
    </location>
</feature>
<accession>A0A1M6NQH6</accession>
<dbReference type="GO" id="GO:0000976">
    <property type="term" value="F:transcription cis-regulatory region binding"/>
    <property type="evidence" value="ECO:0007669"/>
    <property type="project" value="TreeGrafter"/>
</dbReference>
<dbReference type="AlphaFoldDB" id="A0A1M6NQH6"/>
<sequence>MGKKFNIIIVEDDDGLGRLMQKELERHKYNVALAQTGELALELTKGAKNEFLLVDYKLPDMSGKQLVLKLREKFGYTPNYVTLTGYGNEKIAVDMMKLGSRDYIVKEQNFMELLLEVLKRNFADLSNEIKLEETENRLRKNIELLKETGELARVGGWEIDLKTNTVFWTDTSKKPRPEDVALG</sequence>
<evidence type="ECO:0000256" key="6">
    <source>
        <dbReference type="PROSITE-ProRule" id="PRU00169"/>
    </source>
</evidence>
<keyword evidence="1 6" id="KW-0597">Phosphoprotein</keyword>
<keyword evidence="4" id="KW-0238">DNA-binding</keyword>
<feature type="coiled-coil region" evidence="7">
    <location>
        <begin position="115"/>
        <end position="148"/>
    </location>
</feature>
<evidence type="ECO:0000256" key="5">
    <source>
        <dbReference type="ARBA" id="ARBA00023163"/>
    </source>
</evidence>
<dbReference type="Pfam" id="PF00072">
    <property type="entry name" value="Response_reg"/>
    <property type="match status" value="1"/>
</dbReference>
<dbReference type="InterPro" id="IPR001789">
    <property type="entry name" value="Sig_transdc_resp-reg_receiver"/>
</dbReference>
<dbReference type="GO" id="GO:0032993">
    <property type="term" value="C:protein-DNA complex"/>
    <property type="evidence" value="ECO:0007669"/>
    <property type="project" value="TreeGrafter"/>
</dbReference>
<dbReference type="EMBL" id="FQZE01000045">
    <property type="protein sequence ID" value="SHJ97934.1"/>
    <property type="molecule type" value="Genomic_DNA"/>
</dbReference>
<keyword evidence="3" id="KW-0805">Transcription regulation</keyword>
<dbReference type="InterPro" id="IPR011006">
    <property type="entry name" value="CheY-like_superfamily"/>
</dbReference>
<dbReference type="InterPro" id="IPR039420">
    <property type="entry name" value="WalR-like"/>
</dbReference>
<dbReference type="Proteomes" id="UP000184050">
    <property type="component" value="Unassembled WGS sequence"/>
</dbReference>
<dbReference type="GO" id="GO:0005829">
    <property type="term" value="C:cytosol"/>
    <property type="evidence" value="ECO:0007669"/>
    <property type="project" value="TreeGrafter"/>
</dbReference>
<dbReference type="GO" id="GO:0000156">
    <property type="term" value="F:phosphorelay response regulator activity"/>
    <property type="evidence" value="ECO:0007669"/>
    <property type="project" value="TreeGrafter"/>
</dbReference>
<dbReference type="OrthoDB" id="9789181at2"/>
<evidence type="ECO:0000256" key="4">
    <source>
        <dbReference type="ARBA" id="ARBA00023125"/>
    </source>
</evidence>
<dbReference type="GO" id="GO:0006355">
    <property type="term" value="P:regulation of DNA-templated transcription"/>
    <property type="evidence" value="ECO:0007669"/>
    <property type="project" value="TreeGrafter"/>
</dbReference>
<evidence type="ECO:0000313" key="9">
    <source>
        <dbReference type="EMBL" id="SHJ97934.1"/>
    </source>
</evidence>
<dbReference type="PROSITE" id="PS50110">
    <property type="entry name" value="RESPONSE_REGULATORY"/>
    <property type="match status" value="1"/>
</dbReference>
<dbReference type="PANTHER" id="PTHR48111:SF1">
    <property type="entry name" value="TWO-COMPONENT RESPONSE REGULATOR ORR33"/>
    <property type="match status" value="1"/>
</dbReference>
<name>A0A1M6NQH6_9BACT</name>
<evidence type="ECO:0000256" key="2">
    <source>
        <dbReference type="ARBA" id="ARBA00023012"/>
    </source>
</evidence>
<keyword evidence="10" id="KW-1185">Reference proteome</keyword>
<evidence type="ECO:0000256" key="7">
    <source>
        <dbReference type="SAM" id="Coils"/>
    </source>
</evidence>
<feature type="modified residue" description="4-aspartylphosphate" evidence="6">
    <location>
        <position position="55"/>
    </location>
</feature>